<dbReference type="SUPFAM" id="SSF51726">
    <property type="entry name" value="UROD/MetE-like"/>
    <property type="match status" value="1"/>
</dbReference>
<sequence length="414" mass="46718">MTQAAAERKQRVADIIALKAPNRVPVFLQINYLAAKYSGLTYRDAYYKQDQWLEAFEKFILDYTPEMFLSGDAPVITPGPIHDLWGTVQMKWPGHEIGVNASHQFVEGEYMKQEEYDLLLDDPADFLIRVYTPRVYKNLAGLSMLPPLKVFVLGCYGGGFIAGALAQPQVTEALEVMLKASKIGAEWGMKFAEFHQRMDQMGFLPSHTAPVIIPFDVISDLLRGMRGAMMDMFQVPDKLIAAQEKLLPLLLGAAIQGAKASGNPRVFIPLHRGADGFMSPKQFEKFYWPFLKKILLGLIEEDLTPIPFFEGVYDQRLEYLQELPKGKILGWFDRSNMVRVKEMLKDTMAITGGMPASLLQTGTPESVKEYTKKLIDTVGKDGGYMMNSSTVLDEAKPELVKVWVDFTREYGVYR</sequence>
<dbReference type="Proteomes" id="UP000323521">
    <property type="component" value="Chromosome"/>
</dbReference>
<evidence type="ECO:0000313" key="3">
    <source>
        <dbReference type="Proteomes" id="UP000323521"/>
    </source>
</evidence>
<proteinExistence type="predicted"/>
<dbReference type="GO" id="GO:0006779">
    <property type="term" value="P:porphyrin-containing compound biosynthetic process"/>
    <property type="evidence" value="ECO:0007669"/>
    <property type="project" value="InterPro"/>
</dbReference>
<keyword evidence="3" id="KW-1185">Reference proteome</keyword>
<dbReference type="GO" id="GO:0004853">
    <property type="term" value="F:uroporphyrinogen decarboxylase activity"/>
    <property type="evidence" value="ECO:0007669"/>
    <property type="project" value="InterPro"/>
</dbReference>
<dbReference type="Pfam" id="PF01208">
    <property type="entry name" value="URO-D"/>
    <property type="match status" value="1"/>
</dbReference>
<dbReference type="InterPro" id="IPR052024">
    <property type="entry name" value="Methanogen_methyltrans"/>
</dbReference>
<feature type="domain" description="Uroporphyrinogen decarboxylase (URO-D)" evidence="1">
    <location>
        <begin position="214"/>
        <end position="410"/>
    </location>
</feature>
<dbReference type="PANTHER" id="PTHR47099">
    <property type="entry name" value="METHYLCOBAMIDE:COM METHYLTRANSFERASE MTBA"/>
    <property type="match status" value="1"/>
</dbReference>
<dbReference type="AlphaFoldDB" id="A0A3G1KYJ5"/>
<dbReference type="RefSeq" id="WP_148136635.1">
    <property type="nucleotide sequence ID" value="NZ_CP017634.1"/>
</dbReference>
<protein>
    <recommendedName>
        <fullName evidence="1">Uroporphyrinogen decarboxylase (URO-D) domain-containing protein</fullName>
    </recommendedName>
</protein>
<dbReference type="InterPro" id="IPR038071">
    <property type="entry name" value="UROD/MetE-like_sf"/>
</dbReference>
<dbReference type="Gene3D" id="3.20.20.210">
    <property type="match status" value="1"/>
</dbReference>
<reference evidence="2 3" key="1">
    <citation type="submission" date="2016-10" db="EMBL/GenBank/DDBJ databases">
        <title>Complete Genome Sequence of Peptococcaceae strain DCMF.</title>
        <authorList>
            <person name="Edwards R.J."/>
            <person name="Holland S.I."/>
            <person name="Deshpande N.P."/>
            <person name="Wong Y.K."/>
            <person name="Ertan H."/>
            <person name="Manefield M."/>
            <person name="Russell T.L."/>
            <person name="Lee M.J."/>
        </authorList>
    </citation>
    <scope>NUCLEOTIDE SEQUENCE [LARGE SCALE GENOMIC DNA]</scope>
    <source>
        <strain evidence="2 3">DCMF</strain>
    </source>
</reference>
<accession>A0A3G1KYJ5</accession>
<dbReference type="KEGG" id="fwa:DCMF_23270"/>
<dbReference type="EMBL" id="CP017634">
    <property type="protein sequence ID" value="ATW27285.1"/>
    <property type="molecule type" value="Genomic_DNA"/>
</dbReference>
<dbReference type="OrthoDB" id="9813603at2"/>
<organism evidence="2 3">
    <name type="scientific">Formimonas warabiya</name>
    <dbReference type="NCBI Taxonomy" id="1761012"/>
    <lineage>
        <taxon>Bacteria</taxon>
        <taxon>Bacillati</taxon>
        <taxon>Bacillota</taxon>
        <taxon>Clostridia</taxon>
        <taxon>Eubacteriales</taxon>
        <taxon>Peptococcaceae</taxon>
        <taxon>Candidatus Formimonas</taxon>
    </lineage>
</organism>
<dbReference type="PANTHER" id="PTHR47099:SF1">
    <property type="entry name" value="METHYLCOBAMIDE:COM METHYLTRANSFERASE MTBA"/>
    <property type="match status" value="1"/>
</dbReference>
<evidence type="ECO:0000259" key="1">
    <source>
        <dbReference type="Pfam" id="PF01208"/>
    </source>
</evidence>
<name>A0A3G1KYJ5_FORW1</name>
<dbReference type="InterPro" id="IPR000257">
    <property type="entry name" value="Uroporphyrinogen_deCOase"/>
</dbReference>
<evidence type="ECO:0000313" key="2">
    <source>
        <dbReference type="EMBL" id="ATW27285.1"/>
    </source>
</evidence>
<gene>
    <name evidence="2" type="ORF">DCMF_23270</name>
</gene>